<name>A0A5J4YZ52_PORPP</name>
<gene>
    <name evidence="1" type="ORF">FVE85_1892</name>
</gene>
<dbReference type="AlphaFoldDB" id="A0A5J4YZ52"/>
<evidence type="ECO:0000313" key="1">
    <source>
        <dbReference type="EMBL" id="KAA8495737.1"/>
    </source>
</evidence>
<evidence type="ECO:0000313" key="2">
    <source>
        <dbReference type="Proteomes" id="UP000324585"/>
    </source>
</evidence>
<proteinExistence type="predicted"/>
<comment type="caution">
    <text evidence="1">The sequence shown here is derived from an EMBL/GenBank/DDBJ whole genome shotgun (WGS) entry which is preliminary data.</text>
</comment>
<protein>
    <submittedName>
        <fullName evidence="1">Uncharacterized protein</fullName>
    </submittedName>
</protein>
<reference evidence="2" key="1">
    <citation type="journal article" date="2019" name="Nat. Commun.">
        <title>Expansion of phycobilisome linker gene families in mesophilic red algae.</title>
        <authorList>
            <person name="Lee J."/>
            <person name="Kim D."/>
            <person name="Bhattacharya D."/>
            <person name="Yoon H.S."/>
        </authorList>
    </citation>
    <scope>NUCLEOTIDE SEQUENCE [LARGE SCALE GENOMIC DNA]</scope>
    <source>
        <strain evidence="2">CCMP 1328</strain>
    </source>
</reference>
<keyword evidence="2" id="KW-1185">Reference proteome</keyword>
<accession>A0A5J4YZ52</accession>
<dbReference type="Proteomes" id="UP000324585">
    <property type="component" value="Unassembled WGS sequence"/>
</dbReference>
<dbReference type="EMBL" id="VRMN01000003">
    <property type="protein sequence ID" value="KAA8495737.1"/>
    <property type="molecule type" value="Genomic_DNA"/>
</dbReference>
<sequence>MAHDVRHSAKKSTTVEVLAWTHIGALSTGHIRHRNVASFCSCASGFARSRCSSVHLYSAYSEQVSGRTSSSLLRELEERAQEPLQLEQIQRLRNVAVGLKTEPNVERFVHMLHVFLERIKAERQREEAKPRENEIALVLLLKALAEGNRRLAAQEFTASGQALLSALTQSRFLSLWQDAFHDLLPTCTARSLSSIMHSFGILAHSPQGSSFGNALVATMELKLVSFDSVAIALCLHSFACLAWNPGTSFMQKWSLRAREFMASSYSSRSLAQMMSAFTRPRFEFSAVEIEFVVHAWRTRLQESSDEVPMAPGDICILLHSLAKLHDTKLHDHASFSAVADLAMQRLCQPYPGEEGTSPMPMTPAPTKARCMLDEASAKDLVLSLWAFERLRVPVSLRFMNFWENGICSETLANHLTIRDLSMIAVTFARLPKQPSQKLSLLLTEKLLALEPRDLLSRAEVSAADSPYQAVCNTVWAFAYLDPFRSASWRATSRDEAERLHTRLVRQLCNLYSKISTSTFCSPNAREDVMFLWALAKLCTKQHKQTSSDNQNDGVGGQRLFEMGFSSWMQRFCQLPPQSQTGYGPWQLSVCMYALAKSKMIDQMDTTAMRIFYRQWMRCWRKDMHAADFHSITLALWSLASMRRLSRAFFSRAAALLLFRVRELDEMDPERVGLSPQQVGFFLWSCARAYTPSVFEKLTEDDAVKEAVRSTIMIFTEHVKMRRVRACELAMSVWALGKLRYSPAVCDELVQAVVELMGDEACTSFAWDGQSWTVVTWWFSRIDVFVLRDNSALRSKWMDDRFSLVSRSLTVRQLGMIIWSLGRTDVPYGRNFAALYCMALQEAIKKRDRDPRHEPVLELDLLRKVLTWTKVYFFGSLINAERLGGSGLPAPAADDQWLDADHKHSSLSIQQQFNALMDTIQ</sequence>
<organism evidence="1 2">
    <name type="scientific">Porphyridium purpureum</name>
    <name type="common">Red alga</name>
    <name type="synonym">Porphyridium cruentum</name>
    <dbReference type="NCBI Taxonomy" id="35688"/>
    <lineage>
        <taxon>Eukaryota</taxon>
        <taxon>Rhodophyta</taxon>
        <taxon>Bangiophyceae</taxon>
        <taxon>Porphyridiales</taxon>
        <taxon>Porphyridiaceae</taxon>
        <taxon>Porphyridium</taxon>
    </lineage>
</organism>